<dbReference type="AlphaFoldDB" id="S9TJQ0"/>
<dbReference type="eggNOG" id="ENOG5032Z13">
    <property type="taxonomic scope" value="Bacteria"/>
</dbReference>
<dbReference type="STRING" id="1316936.K678_05348"/>
<accession>S9TJQ0</accession>
<dbReference type="EMBL" id="AQPH01000013">
    <property type="protein sequence ID" value="EPY02501.1"/>
    <property type="molecule type" value="Genomic_DNA"/>
</dbReference>
<comment type="caution">
    <text evidence="1">The sequence shown here is derived from an EMBL/GenBank/DDBJ whole genome shotgun (WGS) entry which is preliminary data.</text>
</comment>
<organism evidence="1 2">
    <name type="scientific">Magnetospirillum fulvum MGU-K5</name>
    <dbReference type="NCBI Taxonomy" id="1316936"/>
    <lineage>
        <taxon>Bacteria</taxon>
        <taxon>Pseudomonadati</taxon>
        <taxon>Pseudomonadota</taxon>
        <taxon>Alphaproteobacteria</taxon>
        <taxon>Rhodospirillales</taxon>
        <taxon>Rhodospirillaceae</taxon>
        <taxon>Magnetospirillum</taxon>
    </lineage>
</organism>
<protein>
    <submittedName>
        <fullName evidence="1">Uncharacterized protein</fullName>
    </submittedName>
</protein>
<name>S9TJQ0_MAGFU</name>
<sequence length="98" mass="10548">MVLTVVGVLFATAAEAHYPVCKCEMIDAVRVTCTGGFSDGSKAPGLVLDVISSDEEVLLKGRLGSDSTLTFPRPDRDFYVLFDVGPGHTVEIDHHLIK</sequence>
<evidence type="ECO:0000313" key="2">
    <source>
        <dbReference type="Proteomes" id="UP000015350"/>
    </source>
</evidence>
<reference evidence="1 2" key="1">
    <citation type="submission" date="2013-04" db="EMBL/GenBank/DDBJ databases">
        <authorList>
            <person name="Kuznetsov B."/>
            <person name="Ivanovsky R."/>
        </authorList>
    </citation>
    <scope>NUCLEOTIDE SEQUENCE [LARGE SCALE GENOMIC DNA]</scope>
    <source>
        <strain evidence="1 2">MGU-K5</strain>
    </source>
</reference>
<dbReference type="Proteomes" id="UP000015350">
    <property type="component" value="Unassembled WGS sequence"/>
</dbReference>
<gene>
    <name evidence="1" type="ORF">K678_05348</name>
</gene>
<proteinExistence type="predicted"/>
<evidence type="ECO:0000313" key="1">
    <source>
        <dbReference type="EMBL" id="EPY02501.1"/>
    </source>
</evidence>